<sequence>MPSHPLPTINILLKRLPHGEGLPAPSYTTEGAAGMDVVAAEELDLAPGQRHAVATGFAMAIPPGYEVQVRPRSGLALKHGVTVPNTPGTIDSDYRGELKIIMINHGADAFPIRRGDRIAQLVPAPVQHARFAEVEELDGTARGAGGFGSTGV</sequence>
<reference evidence="7" key="1">
    <citation type="submission" date="2021-04" db="EMBL/GenBank/DDBJ databases">
        <title>Isolation of p-tert-butylphenol degrading bacteria Sphingobium phenoxybenzoativorans Tas13 from active sludge.</title>
        <authorList>
            <person name="Li Y."/>
        </authorList>
    </citation>
    <scope>NUCLEOTIDE SEQUENCE</scope>
    <source>
        <strain evidence="7">Tas13</strain>
    </source>
</reference>
<accession>A0A975Q1F6</accession>
<evidence type="ECO:0000256" key="3">
    <source>
        <dbReference type="ARBA" id="ARBA00023080"/>
    </source>
</evidence>
<dbReference type="HAMAP" id="MF_00116">
    <property type="entry name" value="dUTPase_bact"/>
    <property type="match status" value="1"/>
</dbReference>
<keyword evidence="5" id="KW-0460">Magnesium</keyword>
<dbReference type="NCBIfam" id="NF001862">
    <property type="entry name" value="PRK00601.1"/>
    <property type="match status" value="1"/>
</dbReference>
<dbReference type="EMBL" id="CP073910">
    <property type="protein sequence ID" value="QUT05905.1"/>
    <property type="molecule type" value="Genomic_DNA"/>
</dbReference>
<organism evidence="7 8">
    <name type="scientific">Sphingobium phenoxybenzoativorans</name>
    <dbReference type="NCBI Taxonomy" id="1592790"/>
    <lineage>
        <taxon>Bacteria</taxon>
        <taxon>Pseudomonadati</taxon>
        <taxon>Pseudomonadota</taxon>
        <taxon>Alphaproteobacteria</taxon>
        <taxon>Sphingomonadales</taxon>
        <taxon>Sphingomonadaceae</taxon>
        <taxon>Sphingobium</taxon>
    </lineage>
</organism>
<feature type="binding site" evidence="5">
    <location>
        <position position="85"/>
    </location>
    <ligand>
        <name>substrate</name>
    </ligand>
</feature>
<dbReference type="RefSeq" id="WP_212609396.1">
    <property type="nucleotide sequence ID" value="NZ_CP073910.1"/>
</dbReference>
<evidence type="ECO:0000256" key="4">
    <source>
        <dbReference type="ARBA" id="ARBA00047686"/>
    </source>
</evidence>
<dbReference type="InterPro" id="IPR008181">
    <property type="entry name" value="dUTPase"/>
</dbReference>
<protein>
    <recommendedName>
        <fullName evidence="5">Deoxyuridine 5'-triphosphate nucleotidohydrolase</fullName>
        <shortName evidence="5">dUTPase</shortName>
        <ecNumber evidence="5">3.6.1.23</ecNumber>
    </recommendedName>
    <alternativeName>
        <fullName evidence="5">dUTP pyrophosphatase</fullName>
    </alternativeName>
</protein>
<dbReference type="GO" id="GO:0000287">
    <property type="term" value="F:magnesium ion binding"/>
    <property type="evidence" value="ECO:0007669"/>
    <property type="project" value="UniProtKB-UniRule"/>
</dbReference>
<dbReference type="KEGG" id="spph:KFK14_23745"/>
<keyword evidence="2 5" id="KW-0378">Hydrolase</keyword>
<dbReference type="GO" id="GO:0046081">
    <property type="term" value="P:dUTP catabolic process"/>
    <property type="evidence" value="ECO:0007669"/>
    <property type="project" value="InterPro"/>
</dbReference>
<evidence type="ECO:0000256" key="5">
    <source>
        <dbReference type="HAMAP-Rule" id="MF_00116"/>
    </source>
</evidence>
<dbReference type="GO" id="GO:0004170">
    <property type="term" value="F:dUTP diphosphatase activity"/>
    <property type="evidence" value="ECO:0007669"/>
    <property type="project" value="UniProtKB-UniRule"/>
</dbReference>
<dbReference type="CDD" id="cd07557">
    <property type="entry name" value="trimeric_dUTPase"/>
    <property type="match status" value="1"/>
</dbReference>
<dbReference type="PANTHER" id="PTHR11241:SF0">
    <property type="entry name" value="DEOXYURIDINE 5'-TRIPHOSPHATE NUCLEOTIDOHYDROLASE"/>
    <property type="match status" value="1"/>
</dbReference>
<gene>
    <name evidence="5 7" type="primary">dut</name>
    <name evidence="7" type="ORF">KFK14_23745</name>
</gene>
<keyword evidence="8" id="KW-1185">Reference proteome</keyword>
<evidence type="ECO:0000313" key="8">
    <source>
        <dbReference type="Proteomes" id="UP000681425"/>
    </source>
</evidence>
<comment type="similarity">
    <text evidence="1 5">Belongs to the dUTPase family.</text>
</comment>
<evidence type="ECO:0000256" key="1">
    <source>
        <dbReference type="ARBA" id="ARBA00006581"/>
    </source>
</evidence>
<dbReference type="InterPro" id="IPR036157">
    <property type="entry name" value="dUTPase-like_sf"/>
</dbReference>
<comment type="catalytic activity">
    <reaction evidence="4 5">
        <text>dUTP + H2O = dUMP + diphosphate + H(+)</text>
        <dbReference type="Rhea" id="RHEA:10248"/>
        <dbReference type="ChEBI" id="CHEBI:15377"/>
        <dbReference type="ChEBI" id="CHEBI:15378"/>
        <dbReference type="ChEBI" id="CHEBI:33019"/>
        <dbReference type="ChEBI" id="CHEBI:61555"/>
        <dbReference type="ChEBI" id="CHEBI:246422"/>
        <dbReference type="EC" id="3.6.1.23"/>
    </reaction>
</comment>
<comment type="function">
    <text evidence="5">This enzyme is involved in nucleotide metabolism: it produces dUMP, the immediate precursor of thymidine nucleotides and it decreases the intracellular concentration of dUTP so that uracil cannot be incorporated into DNA.</text>
</comment>
<dbReference type="Proteomes" id="UP000681425">
    <property type="component" value="Chromosome"/>
</dbReference>
<feature type="binding site" evidence="5">
    <location>
        <begin position="89"/>
        <end position="91"/>
    </location>
    <ligand>
        <name>substrate</name>
    </ligand>
</feature>
<feature type="domain" description="dUTPase-like" evidence="6">
    <location>
        <begin position="23"/>
        <end position="151"/>
    </location>
</feature>
<dbReference type="PANTHER" id="PTHR11241">
    <property type="entry name" value="DEOXYURIDINE 5'-TRIPHOSPHATE NUCLEOTIDOHYDROLASE"/>
    <property type="match status" value="1"/>
</dbReference>
<dbReference type="SUPFAM" id="SSF51283">
    <property type="entry name" value="dUTPase-like"/>
    <property type="match status" value="1"/>
</dbReference>
<evidence type="ECO:0000256" key="2">
    <source>
        <dbReference type="ARBA" id="ARBA00022801"/>
    </source>
</evidence>
<dbReference type="AlphaFoldDB" id="A0A975Q1F6"/>
<dbReference type="NCBIfam" id="TIGR00576">
    <property type="entry name" value="dut"/>
    <property type="match status" value="1"/>
</dbReference>
<comment type="caution">
    <text evidence="5">Lacks conserved residue(s) required for the propagation of feature annotation.</text>
</comment>
<dbReference type="EC" id="3.6.1.23" evidence="5"/>
<comment type="pathway">
    <text evidence="5">Pyrimidine metabolism; dUMP biosynthesis; dUMP from dCTP (dUTP route): step 2/2.</text>
</comment>
<dbReference type="GO" id="GO:0006226">
    <property type="term" value="P:dUMP biosynthetic process"/>
    <property type="evidence" value="ECO:0007669"/>
    <property type="project" value="UniProtKB-UniRule"/>
</dbReference>
<comment type="cofactor">
    <cofactor evidence="5">
        <name>Mg(2+)</name>
        <dbReference type="ChEBI" id="CHEBI:18420"/>
    </cofactor>
</comment>
<name>A0A975Q1F6_9SPHN</name>
<feature type="binding site" evidence="5">
    <location>
        <begin position="72"/>
        <end position="74"/>
    </location>
    <ligand>
        <name>substrate</name>
    </ligand>
</feature>
<evidence type="ECO:0000259" key="6">
    <source>
        <dbReference type="Pfam" id="PF00692"/>
    </source>
</evidence>
<keyword evidence="3 5" id="KW-0546">Nucleotide metabolism</keyword>
<dbReference type="InterPro" id="IPR029054">
    <property type="entry name" value="dUTPase-like"/>
</dbReference>
<dbReference type="InterPro" id="IPR033704">
    <property type="entry name" value="dUTPase_trimeric"/>
</dbReference>
<keyword evidence="5" id="KW-0479">Metal-binding</keyword>
<dbReference type="Pfam" id="PF00692">
    <property type="entry name" value="dUTPase"/>
    <property type="match status" value="1"/>
</dbReference>
<dbReference type="Gene3D" id="2.70.40.10">
    <property type="match status" value="1"/>
</dbReference>
<proteinExistence type="inferred from homology"/>
<evidence type="ECO:0000313" key="7">
    <source>
        <dbReference type="EMBL" id="QUT05905.1"/>
    </source>
</evidence>